<proteinExistence type="predicted"/>
<sequence length="30" mass="3643">MLYYKRTKGDNLRETKNGLSEIKHCTGWNW</sequence>
<protein>
    <submittedName>
        <fullName evidence="1">Uncharacterized protein</fullName>
    </submittedName>
</protein>
<name>A0A8S5VEX6_9CAUD</name>
<accession>A0A8S5VEX6</accession>
<evidence type="ECO:0000313" key="1">
    <source>
        <dbReference type="EMBL" id="DAG05293.1"/>
    </source>
</evidence>
<reference evidence="1" key="1">
    <citation type="journal article" date="2021" name="Proc. Natl. Acad. Sci. U.S.A.">
        <title>A Catalog of Tens of Thousands of Viruses from Human Metagenomes Reveals Hidden Associations with Chronic Diseases.</title>
        <authorList>
            <person name="Tisza M.J."/>
            <person name="Buck C.B."/>
        </authorList>
    </citation>
    <scope>NUCLEOTIDE SEQUENCE</scope>
    <source>
        <strain evidence="1">Ctbxa26</strain>
    </source>
</reference>
<dbReference type="EMBL" id="BK016254">
    <property type="protein sequence ID" value="DAG05293.1"/>
    <property type="molecule type" value="Genomic_DNA"/>
</dbReference>
<organism evidence="1">
    <name type="scientific">Siphoviridae sp. ctbxa26</name>
    <dbReference type="NCBI Taxonomy" id="2825568"/>
    <lineage>
        <taxon>Viruses</taxon>
        <taxon>Duplodnaviria</taxon>
        <taxon>Heunggongvirae</taxon>
        <taxon>Uroviricota</taxon>
        <taxon>Caudoviricetes</taxon>
    </lineage>
</organism>